<evidence type="ECO:0000256" key="1">
    <source>
        <dbReference type="SAM" id="MobiDB-lite"/>
    </source>
</evidence>
<reference evidence="3" key="1">
    <citation type="submission" date="2022-11" db="UniProtKB">
        <authorList>
            <consortium name="WormBaseParasite"/>
        </authorList>
    </citation>
    <scope>IDENTIFICATION</scope>
</reference>
<feature type="compositionally biased region" description="Low complexity" evidence="1">
    <location>
        <begin position="152"/>
        <end position="166"/>
    </location>
</feature>
<feature type="compositionally biased region" description="Low complexity" evidence="1">
    <location>
        <begin position="360"/>
        <end position="370"/>
    </location>
</feature>
<feature type="compositionally biased region" description="Low complexity" evidence="1">
    <location>
        <begin position="343"/>
        <end position="352"/>
    </location>
</feature>
<organism evidence="2 3">
    <name type="scientific">Panagrolaimus davidi</name>
    <dbReference type="NCBI Taxonomy" id="227884"/>
    <lineage>
        <taxon>Eukaryota</taxon>
        <taxon>Metazoa</taxon>
        <taxon>Ecdysozoa</taxon>
        <taxon>Nematoda</taxon>
        <taxon>Chromadorea</taxon>
        <taxon>Rhabditida</taxon>
        <taxon>Tylenchina</taxon>
        <taxon>Panagrolaimomorpha</taxon>
        <taxon>Panagrolaimoidea</taxon>
        <taxon>Panagrolaimidae</taxon>
        <taxon>Panagrolaimus</taxon>
    </lineage>
</organism>
<feature type="region of interest" description="Disordered" evidence="1">
    <location>
        <begin position="216"/>
        <end position="242"/>
    </location>
</feature>
<feature type="region of interest" description="Disordered" evidence="1">
    <location>
        <begin position="141"/>
        <end position="188"/>
    </location>
</feature>
<evidence type="ECO:0000313" key="3">
    <source>
        <dbReference type="WBParaSite" id="PDA_v2.g14190.t1"/>
    </source>
</evidence>
<feature type="compositionally biased region" description="Low complexity" evidence="1">
    <location>
        <begin position="86"/>
        <end position="99"/>
    </location>
</feature>
<feature type="region of interest" description="Disordered" evidence="1">
    <location>
        <begin position="15"/>
        <end position="37"/>
    </location>
</feature>
<feature type="region of interest" description="Disordered" evidence="1">
    <location>
        <begin position="290"/>
        <end position="380"/>
    </location>
</feature>
<accession>A0A914P9J1</accession>
<feature type="compositionally biased region" description="Polar residues" evidence="1">
    <location>
        <begin position="324"/>
        <end position="335"/>
    </location>
</feature>
<dbReference type="AlphaFoldDB" id="A0A914P9J1"/>
<evidence type="ECO:0000313" key="2">
    <source>
        <dbReference type="Proteomes" id="UP000887578"/>
    </source>
</evidence>
<feature type="compositionally biased region" description="Low complexity" evidence="1">
    <location>
        <begin position="68"/>
        <end position="79"/>
    </location>
</feature>
<feature type="region of interest" description="Disordered" evidence="1">
    <location>
        <begin position="68"/>
        <end position="99"/>
    </location>
</feature>
<feature type="compositionally biased region" description="Low complexity" evidence="1">
    <location>
        <begin position="176"/>
        <end position="185"/>
    </location>
</feature>
<dbReference type="Proteomes" id="UP000887578">
    <property type="component" value="Unplaced"/>
</dbReference>
<protein>
    <submittedName>
        <fullName evidence="3">Uncharacterized protein</fullName>
    </submittedName>
</protein>
<feature type="compositionally biased region" description="Acidic residues" evidence="1">
    <location>
        <begin position="371"/>
        <end position="380"/>
    </location>
</feature>
<keyword evidence="2" id="KW-1185">Reference proteome</keyword>
<name>A0A914P9J1_9BILA</name>
<feature type="compositionally biased region" description="Polar residues" evidence="1">
    <location>
        <begin position="231"/>
        <end position="242"/>
    </location>
</feature>
<dbReference type="WBParaSite" id="PDA_v2.g14190.t1">
    <property type="protein sequence ID" value="PDA_v2.g14190.t1"/>
    <property type="gene ID" value="PDA_v2.g14190"/>
</dbReference>
<feature type="compositionally biased region" description="Low complexity" evidence="1">
    <location>
        <begin position="313"/>
        <end position="323"/>
    </location>
</feature>
<sequence length="487" mass="52943">MEIPKLNIFRGCAKPDMSDDDSRGYMELGPSRSQSQISTTDTIYDGAFGSSPVNLKILAKEFGLNASKTSETKLSTSSKSDFRDQISSLSSNSSNSSLESILSNSDINFEGYSVISKLNPNLLPRRSASFSSLSSITSVSPKPQIPTIHRNTSPSSLSSITSQLPPNTRPSNIVRSSSSSSSIISDLPPKKQTTKALLNNLTIITDSKYTDNYSDGSVTSELPTDHHKIYQSPSNEPRWSSTTIGSRSDNAFSFGDAKDVYRSLIPEFNFKSNKTDSLTSMDLTQTESDIFPLGEGYSPGGTFQQSFDGGFRSSTTSLSSTKSIAGSSNPSNMLTSDEYHTFSSSASSNDSLTSDEDLSSSDSSCCLTPPSEDDLELDDDEEKSNILCASEIFENALHSMPPKLEIESDNCVVFYLENHSSNELLIALDAPPGIDCSPTDMSIEGYKKKKIVVIARKSMLPGTRNKIRVTYKLNNDKSYLKIPFSIV</sequence>
<proteinExistence type="predicted"/>